<dbReference type="PANTHER" id="PTHR35272:SF3">
    <property type="entry name" value="THIOL:DISULFIDE INTERCHANGE PROTEIN DSBC"/>
    <property type="match status" value="1"/>
</dbReference>
<name>A0ABS0N775_9NEIS</name>
<organism evidence="10 11">
    <name type="scientific">Eikenella glucosivorans</name>
    <dbReference type="NCBI Taxonomy" id="2766967"/>
    <lineage>
        <taxon>Bacteria</taxon>
        <taxon>Pseudomonadati</taxon>
        <taxon>Pseudomonadota</taxon>
        <taxon>Betaproteobacteria</taxon>
        <taxon>Neisseriales</taxon>
        <taxon>Neisseriaceae</taxon>
        <taxon>Eikenella</taxon>
    </lineage>
</organism>
<feature type="domain" description="Thioredoxin-like fold" evidence="9">
    <location>
        <begin position="131"/>
        <end position="254"/>
    </location>
</feature>
<keyword evidence="6 7" id="KW-0676">Redox-active center</keyword>
<feature type="signal peptide" evidence="7">
    <location>
        <begin position="1"/>
        <end position="21"/>
    </location>
</feature>
<evidence type="ECO:0000259" key="9">
    <source>
        <dbReference type="Pfam" id="PF13098"/>
    </source>
</evidence>
<dbReference type="SUPFAM" id="SSF52833">
    <property type="entry name" value="Thioredoxin-like"/>
    <property type="match status" value="1"/>
</dbReference>
<dbReference type="InterPro" id="IPR036249">
    <property type="entry name" value="Thioredoxin-like_sf"/>
</dbReference>
<sequence>MKHTLSTIMLALLLPLAACNAQPAAQGASQPAAASAPAGSPEAAIRSKLTQTYGNQGIEVLSVSPAPVSGLYEVFLSGNQLVYMTADGGYMFTGDLIDVNKRSNLSEARRDELNRIDYAALPFDSAIKEVRGNGKLQVAVFSDPDCPFCRRLEKEFEQMTDLTIYNFMMPIPDLHPAAEAKAIRIWCSPDRTAAWTGWMRKGTVPPESSGCNNPVRDTMALGSRFGFNGTPTIVFPNGKIVAGYMPKEALQEALAANQK</sequence>
<dbReference type="Pfam" id="PF10411">
    <property type="entry name" value="DsbC_N"/>
    <property type="match status" value="1"/>
</dbReference>
<keyword evidence="5" id="KW-1015">Disulfide bond</keyword>
<protein>
    <recommendedName>
        <fullName evidence="7">Thiol:disulfide interchange protein</fullName>
    </recommendedName>
</protein>
<dbReference type="InterPro" id="IPR033954">
    <property type="entry name" value="DiS-bond_Isoase_DsbC/G"/>
</dbReference>
<proteinExistence type="inferred from homology"/>
<dbReference type="Pfam" id="PF13098">
    <property type="entry name" value="Thioredoxin_2"/>
    <property type="match status" value="1"/>
</dbReference>
<evidence type="ECO:0000256" key="4">
    <source>
        <dbReference type="ARBA" id="ARBA00022764"/>
    </source>
</evidence>
<keyword evidence="4 7" id="KW-0574">Periplasm</keyword>
<evidence type="ECO:0000256" key="1">
    <source>
        <dbReference type="ARBA" id="ARBA00004418"/>
    </source>
</evidence>
<gene>
    <name evidence="10" type="ORF">H9Q10_00515</name>
</gene>
<feature type="domain" description="Disulphide bond isomerase DsbC/G N-terminal" evidence="8">
    <location>
        <begin position="38"/>
        <end position="107"/>
    </location>
</feature>
<keyword evidence="11" id="KW-1185">Reference proteome</keyword>
<dbReference type="Gene3D" id="3.10.450.70">
    <property type="entry name" value="Disulphide bond isomerase, DsbC/G, N-terminal"/>
    <property type="match status" value="1"/>
</dbReference>
<dbReference type="SUPFAM" id="SSF54423">
    <property type="entry name" value="DsbC/DsbG N-terminal domain-like"/>
    <property type="match status" value="1"/>
</dbReference>
<dbReference type="RefSeq" id="WP_197902095.1">
    <property type="nucleotide sequence ID" value="NZ_JACSGR010000001.1"/>
</dbReference>
<evidence type="ECO:0000313" key="11">
    <source>
        <dbReference type="Proteomes" id="UP000768471"/>
    </source>
</evidence>
<accession>A0ABS0N775</accession>
<comment type="subcellular location">
    <subcellularLocation>
        <location evidence="1 7">Periplasm</location>
    </subcellularLocation>
</comment>
<comment type="similarity">
    <text evidence="2 7">Belongs to the thioredoxin family. DsbC subfamily.</text>
</comment>
<comment type="function">
    <text evidence="7">Required for disulfide bond formation in some periplasmic proteins. Acts by transferring its disulfide bond to other proteins and is reduced in the process.</text>
</comment>
<evidence type="ECO:0000256" key="7">
    <source>
        <dbReference type="RuleBase" id="RU364038"/>
    </source>
</evidence>
<evidence type="ECO:0000256" key="6">
    <source>
        <dbReference type="ARBA" id="ARBA00023284"/>
    </source>
</evidence>
<feature type="chain" id="PRO_5044997284" description="Thiol:disulfide interchange protein" evidence="7">
    <location>
        <begin position="22"/>
        <end position="259"/>
    </location>
</feature>
<keyword evidence="3 7" id="KW-0732">Signal</keyword>
<dbReference type="CDD" id="cd03020">
    <property type="entry name" value="DsbA_DsbC_DsbG"/>
    <property type="match status" value="1"/>
</dbReference>
<dbReference type="PANTHER" id="PTHR35272">
    <property type="entry name" value="THIOL:DISULFIDE INTERCHANGE PROTEIN DSBC-RELATED"/>
    <property type="match status" value="1"/>
</dbReference>
<dbReference type="Gene3D" id="3.40.30.10">
    <property type="entry name" value="Glutaredoxin"/>
    <property type="match status" value="1"/>
</dbReference>
<dbReference type="EMBL" id="JACSGR010000001">
    <property type="protein sequence ID" value="MBH5328159.1"/>
    <property type="molecule type" value="Genomic_DNA"/>
</dbReference>
<dbReference type="InterPro" id="IPR018950">
    <property type="entry name" value="DiS-bond_isomerase_DsbC/G_N"/>
</dbReference>
<reference evidence="10 11" key="1">
    <citation type="submission" date="2020-09" db="EMBL/GenBank/DDBJ databases">
        <title>Eikenella S3660 sp. nov., isolated from a throat swab.</title>
        <authorList>
            <person name="Buhl M."/>
        </authorList>
    </citation>
    <scope>NUCLEOTIDE SEQUENCE [LARGE SCALE GENOMIC DNA]</scope>
    <source>
        <strain evidence="10 11">S3360</strain>
    </source>
</reference>
<comment type="caution">
    <text evidence="10">The sequence shown here is derived from an EMBL/GenBank/DDBJ whole genome shotgun (WGS) entry which is preliminary data.</text>
</comment>
<evidence type="ECO:0000256" key="2">
    <source>
        <dbReference type="ARBA" id="ARBA00009813"/>
    </source>
</evidence>
<evidence type="ECO:0000313" key="10">
    <source>
        <dbReference type="EMBL" id="MBH5328159.1"/>
    </source>
</evidence>
<dbReference type="InterPro" id="IPR012336">
    <property type="entry name" value="Thioredoxin-like_fold"/>
</dbReference>
<dbReference type="InterPro" id="IPR051470">
    <property type="entry name" value="Thiol:disulfide_interchange"/>
</dbReference>
<evidence type="ECO:0000256" key="5">
    <source>
        <dbReference type="ARBA" id="ARBA00023157"/>
    </source>
</evidence>
<dbReference type="InterPro" id="IPR009094">
    <property type="entry name" value="DiS-bond_isomerase_DsbC/G_N_sf"/>
</dbReference>
<dbReference type="Proteomes" id="UP000768471">
    <property type="component" value="Unassembled WGS sequence"/>
</dbReference>
<evidence type="ECO:0000256" key="3">
    <source>
        <dbReference type="ARBA" id="ARBA00022729"/>
    </source>
</evidence>
<evidence type="ECO:0000259" key="8">
    <source>
        <dbReference type="Pfam" id="PF10411"/>
    </source>
</evidence>